<gene>
    <name evidence="2" type="ORF">QEZ52_03625</name>
</gene>
<dbReference type="Proteomes" id="UP001623232">
    <property type="component" value="Chromosome"/>
</dbReference>
<evidence type="ECO:0000313" key="2">
    <source>
        <dbReference type="EMBL" id="WZK89655.1"/>
    </source>
</evidence>
<evidence type="ECO:0000313" key="3">
    <source>
        <dbReference type="Proteomes" id="UP001623232"/>
    </source>
</evidence>
<dbReference type="RefSeq" id="WP_406648056.1">
    <property type="nucleotide sequence ID" value="NZ_CP123584.1"/>
</dbReference>
<proteinExistence type="predicted"/>
<organism evidence="2 3">
    <name type="scientific">Aliisedimentitalea scapharcae</name>
    <dbReference type="NCBI Taxonomy" id="1524259"/>
    <lineage>
        <taxon>Bacteria</taxon>
        <taxon>Pseudomonadati</taxon>
        <taxon>Pseudomonadota</taxon>
        <taxon>Alphaproteobacteria</taxon>
        <taxon>Rhodobacterales</taxon>
        <taxon>Roseobacteraceae</taxon>
        <taxon>Aliisedimentitalea</taxon>
    </lineage>
</organism>
<dbReference type="Pfam" id="PF11750">
    <property type="entry name" value="DUF3307"/>
    <property type="match status" value="1"/>
</dbReference>
<name>A0ABZ2XXX7_9RHOB</name>
<keyword evidence="1" id="KW-0812">Transmembrane</keyword>
<feature type="transmembrane region" description="Helical" evidence="1">
    <location>
        <begin position="46"/>
        <end position="78"/>
    </location>
</feature>
<dbReference type="EMBL" id="CP123584">
    <property type="protein sequence ID" value="WZK89655.1"/>
    <property type="molecule type" value="Genomic_DNA"/>
</dbReference>
<sequence length="129" mass="14459">MLTSVGTVLLLLCALQIKHMFADYYMQTPKMLSGRGEYLHMGRAQHAGIHAIGSFLVLVLFGAPFLFSLVLAGIEWVVHFNIDYCKARYSDAKQYTPTQAGFWRAAGTDQAAHHLTYIAMVWAWVVYTG</sequence>
<accession>A0ABZ2XXX7</accession>
<keyword evidence="1" id="KW-0472">Membrane</keyword>
<dbReference type="InterPro" id="IPR021737">
    <property type="entry name" value="Phage_phiKZ_Orf197"/>
</dbReference>
<evidence type="ECO:0000256" key="1">
    <source>
        <dbReference type="SAM" id="Phobius"/>
    </source>
</evidence>
<keyword evidence="1" id="KW-1133">Transmembrane helix</keyword>
<keyword evidence="3" id="KW-1185">Reference proteome</keyword>
<reference evidence="2 3" key="1">
    <citation type="submission" date="2023-04" db="EMBL/GenBank/DDBJ databases">
        <title>Complete genome sequence of Alisedimentitalea scapharcae.</title>
        <authorList>
            <person name="Rong J.-C."/>
            <person name="Yi M.-L."/>
            <person name="Zhao Q."/>
        </authorList>
    </citation>
    <scope>NUCLEOTIDE SEQUENCE [LARGE SCALE GENOMIC DNA]</scope>
    <source>
        <strain evidence="2 3">KCTC 42119</strain>
    </source>
</reference>
<protein>
    <submittedName>
        <fullName evidence="2">DUF3307 domain-containing protein</fullName>
    </submittedName>
</protein>